<feature type="compositionally biased region" description="Low complexity" evidence="1">
    <location>
        <begin position="452"/>
        <end position="461"/>
    </location>
</feature>
<feature type="signal peptide" evidence="3">
    <location>
        <begin position="1"/>
        <end position="24"/>
    </location>
</feature>
<evidence type="ECO:0000313" key="4">
    <source>
        <dbReference type="EMBL" id="MFC3761364.1"/>
    </source>
</evidence>
<accession>A0ABV7YBB5</accession>
<sequence length="461" mass="50134">MTRWTVALAAAAFLVVAAPAAALAADGDSRDQADVDAYFDQVAAKLGQPGLYVDPDVTDLDSSEIAALDAATKSADAPMRIAVVPAEQISIGESYYKYLAWNGEEIADQLYDRVGVEGVYAVLVDADSSDDGRGFHAVQRADRGPTYYVGNAVDQAVDCCAPNYDSMLERFIQRAQVVDNPWYIDVAPWAGGIGGIAGLWWGGVTLASRRRRRQDERDHLELVRPMLNEEIIALSQQVSALPTATDERQSTYTKQILDAIEKARQRLDKAKTDANIEAVSTLLGSARYGMVCLEAVRAGKQVPEPTAPCFFDPRHGPSTTSTEWTPEEGAERRVDICAACAARLAANQQPEVRTVRIGDQNHPYWTLGERIAAYVDGYWTAGDQSWMFPDPKLRRIRDGMRDRWAADRPGGRFRNWTTNVGDSLNSMASSSTTYNDDDDSDGGGRSSGGGWSSRTSSSGGG</sequence>
<feature type="region of interest" description="Disordered" evidence="1">
    <location>
        <begin position="308"/>
        <end position="328"/>
    </location>
</feature>
<feature type="chain" id="PRO_5046084609" description="TPM domain-containing protein" evidence="3">
    <location>
        <begin position="25"/>
        <end position="461"/>
    </location>
</feature>
<evidence type="ECO:0008006" key="6">
    <source>
        <dbReference type="Google" id="ProtNLM"/>
    </source>
</evidence>
<keyword evidence="2" id="KW-0812">Transmembrane</keyword>
<organism evidence="4 5">
    <name type="scientific">Tenggerimyces flavus</name>
    <dbReference type="NCBI Taxonomy" id="1708749"/>
    <lineage>
        <taxon>Bacteria</taxon>
        <taxon>Bacillati</taxon>
        <taxon>Actinomycetota</taxon>
        <taxon>Actinomycetes</taxon>
        <taxon>Propionibacteriales</taxon>
        <taxon>Nocardioidaceae</taxon>
        <taxon>Tenggerimyces</taxon>
    </lineage>
</organism>
<evidence type="ECO:0000256" key="2">
    <source>
        <dbReference type="SAM" id="Phobius"/>
    </source>
</evidence>
<protein>
    <recommendedName>
        <fullName evidence="6">TPM domain-containing protein</fullName>
    </recommendedName>
</protein>
<dbReference type="RefSeq" id="WP_385926820.1">
    <property type="nucleotide sequence ID" value="NZ_JBHRZH010000008.1"/>
</dbReference>
<dbReference type="Proteomes" id="UP001595699">
    <property type="component" value="Unassembled WGS sequence"/>
</dbReference>
<keyword evidence="3" id="KW-0732">Signal</keyword>
<evidence type="ECO:0000256" key="1">
    <source>
        <dbReference type="SAM" id="MobiDB-lite"/>
    </source>
</evidence>
<feature type="region of interest" description="Disordered" evidence="1">
    <location>
        <begin position="417"/>
        <end position="461"/>
    </location>
</feature>
<evidence type="ECO:0000313" key="5">
    <source>
        <dbReference type="Proteomes" id="UP001595699"/>
    </source>
</evidence>
<comment type="caution">
    <text evidence="4">The sequence shown here is derived from an EMBL/GenBank/DDBJ whole genome shotgun (WGS) entry which is preliminary data.</text>
</comment>
<evidence type="ECO:0000256" key="3">
    <source>
        <dbReference type="SAM" id="SignalP"/>
    </source>
</evidence>
<keyword evidence="5" id="KW-1185">Reference proteome</keyword>
<feature type="compositionally biased region" description="Polar residues" evidence="1">
    <location>
        <begin position="417"/>
        <end position="428"/>
    </location>
</feature>
<gene>
    <name evidence="4" type="ORF">ACFOUW_10970</name>
</gene>
<keyword evidence="2" id="KW-0472">Membrane</keyword>
<feature type="non-terminal residue" evidence="4">
    <location>
        <position position="461"/>
    </location>
</feature>
<reference evidence="5" key="1">
    <citation type="journal article" date="2019" name="Int. J. Syst. Evol. Microbiol.">
        <title>The Global Catalogue of Microorganisms (GCM) 10K type strain sequencing project: providing services to taxonomists for standard genome sequencing and annotation.</title>
        <authorList>
            <consortium name="The Broad Institute Genomics Platform"/>
            <consortium name="The Broad Institute Genome Sequencing Center for Infectious Disease"/>
            <person name="Wu L."/>
            <person name="Ma J."/>
        </authorList>
    </citation>
    <scope>NUCLEOTIDE SEQUENCE [LARGE SCALE GENOMIC DNA]</scope>
    <source>
        <strain evidence="5">CGMCC 4.7241</strain>
    </source>
</reference>
<name>A0ABV7YBB5_9ACTN</name>
<proteinExistence type="predicted"/>
<feature type="transmembrane region" description="Helical" evidence="2">
    <location>
        <begin position="186"/>
        <end position="207"/>
    </location>
</feature>
<keyword evidence="2" id="KW-1133">Transmembrane helix</keyword>
<dbReference type="EMBL" id="JBHRZH010000008">
    <property type="protein sequence ID" value="MFC3761364.1"/>
    <property type="molecule type" value="Genomic_DNA"/>
</dbReference>